<dbReference type="SUPFAM" id="SSF53756">
    <property type="entry name" value="UDP-Glycosyltransferase/glycogen phosphorylase"/>
    <property type="match status" value="1"/>
</dbReference>
<dbReference type="KEGG" id="chya:V22_40070"/>
<evidence type="ECO:0000313" key="4">
    <source>
        <dbReference type="Proteomes" id="UP000319976"/>
    </source>
</evidence>
<keyword evidence="4" id="KW-1185">Reference proteome</keyword>
<dbReference type="AlphaFoldDB" id="A0A517TED9"/>
<dbReference type="EMBL" id="CP036316">
    <property type="protein sequence ID" value="QDT66736.1"/>
    <property type="molecule type" value="Genomic_DNA"/>
</dbReference>
<organism evidence="3 4">
    <name type="scientific">Calycomorphotria hydatis</name>
    <dbReference type="NCBI Taxonomy" id="2528027"/>
    <lineage>
        <taxon>Bacteria</taxon>
        <taxon>Pseudomonadati</taxon>
        <taxon>Planctomycetota</taxon>
        <taxon>Planctomycetia</taxon>
        <taxon>Planctomycetales</taxon>
        <taxon>Planctomycetaceae</taxon>
        <taxon>Calycomorphotria</taxon>
    </lineage>
</organism>
<dbReference type="PANTHER" id="PTHR46401:SF2">
    <property type="entry name" value="GLYCOSYLTRANSFERASE WBBK-RELATED"/>
    <property type="match status" value="1"/>
</dbReference>
<dbReference type="GO" id="GO:0009103">
    <property type="term" value="P:lipopolysaccharide biosynthetic process"/>
    <property type="evidence" value="ECO:0007669"/>
    <property type="project" value="TreeGrafter"/>
</dbReference>
<evidence type="ECO:0000313" key="3">
    <source>
        <dbReference type="EMBL" id="QDT66736.1"/>
    </source>
</evidence>
<evidence type="ECO:0000259" key="2">
    <source>
        <dbReference type="Pfam" id="PF00534"/>
    </source>
</evidence>
<sequence length="258" mass="29455">MLTSALSNNTILSARLILYFTHPRDIGIAPPDFTLMINTLVHKVITMNSIHHNHLIEQGVDPNKIETILAGADPDMFSPRLNKTMRNDRKTVGLCLGFRDSKHYRERKDFDRIVETIKLLNNFNVILIGSNWKNYERFVELKSLSHFEYIDTSYQNYPGCYRRLDYFLSLSRLEGGPIPLLEAMMTNVFPIATATGMAPDIIKHGKNGLLLQTDVSPNEIRETVDQAAQMTSITDIRSTVLHHSWSNFCQKIANYALN</sequence>
<dbReference type="PANTHER" id="PTHR46401">
    <property type="entry name" value="GLYCOSYLTRANSFERASE WBBK-RELATED"/>
    <property type="match status" value="1"/>
</dbReference>
<dbReference type="RefSeq" id="WP_197439777.1">
    <property type="nucleotide sequence ID" value="NZ_CP036316.1"/>
</dbReference>
<name>A0A517TED9_9PLAN</name>
<keyword evidence="1 3" id="KW-0808">Transferase</keyword>
<evidence type="ECO:0000256" key="1">
    <source>
        <dbReference type="ARBA" id="ARBA00022679"/>
    </source>
</evidence>
<proteinExistence type="predicted"/>
<dbReference type="GO" id="GO:0016757">
    <property type="term" value="F:glycosyltransferase activity"/>
    <property type="evidence" value="ECO:0007669"/>
    <property type="project" value="InterPro"/>
</dbReference>
<gene>
    <name evidence="3" type="ORF">V22_40070</name>
</gene>
<dbReference type="Proteomes" id="UP000319976">
    <property type="component" value="Chromosome"/>
</dbReference>
<feature type="domain" description="Glycosyl transferase family 1" evidence="2">
    <location>
        <begin position="103"/>
        <end position="227"/>
    </location>
</feature>
<reference evidence="3 4" key="1">
    <citation type="submission" date="2019-02" db="EMBL/GenBank/DDBJ databases">
        <title>Deep-cultivation of Planctomycetes and their phenomic and genomic characterization uncovers novel biology.</title>
        <authorList>
            <person name="Wiegand S."/>
            <person name="Jogler M."/>
            <person name="Boedeker C."/>
            <person name="Pinto D."/>
            <person name="Vollmers J."/>
            <person name="Rivas-Marin E."/>
            <person name="Kohn T."/>
            <person name="Peeters S.H."/>
            <person name="Heuer A."/>
            <person name="Rast P."/>
            <person name="Oberbeckmann S."/>
            <person name="Bunk B."/>
            <person name="Jeske O."/>
            <person name="Meyerdierks A."/>
            <person name="Storesund J.E."/>
            <person name="Kallscheuer N."/>
            <person name="Luecker S."/>
            <person name="Lage O.M."/>
            <person name="Pohl T."/>
            <person name="Merkel B.J."/>
            <person name="Hornburger P."/>
            <person name="Mueller R.-W."/>
            <person name="Bruemmer F."/>
            <person name="Labrenz M."/>
            <person name="Spormann A.M."/>
            <person name="Op den Camp H."/>
            <person name="Overmann J."/>
            <person name="Amann R."/>
            <person name="Jetten M.S.M."/>
            <person name="Mascher T."/>
            <person name="Medema M.H."/>
            <person name="Devos D.P."/>
            <person name="Kaster A.-K."/>
            <person name="Ovreas L."/>
            <person name="Rohde M."/>
            <person name="Galperin M.Y."/>
            <person name="Jogler C."/>
        </authorList>
    </citation>
    <scope>NUCLEOTIDE SEQUENCE [LARGE SCALE GENOMIC DNA]</scope>
    <source>
        <strain evidence="3 4">V22</strain>
    </source>
</reference>
<accession>A0A517TED9</accession>
<protein>
    <submittedName>
        <fullName evidence="3">Glycosyl transferases group 1</fullName>
    </submittedName>
</protein>
<dbReference type="Pfam" id="PF00534">
    <property type="entry name" value="Glycos_transf_1"/>
    <property type="match status" value="1"/>
</dbReference>
<dbReference type="Gene3D" id="3.40.50.2000">
    <property type="entry name" value="Glycogen Phosphorylase B"/>
    <property type="match status" value="1"/>
</dbReference>
<dbReference type="InterPro" id="IPR001296">
    <property type="entry name" value="Glyco_trans_1"/>
</dbReference>